<protein>
    <submittedName>
        <fullName evidence="2">Acetyltransferase</fullName>
    </submittedName>
</protein>
<sequence length="197" mass="23625">MNWYEKLNKYFPIEEMKSREHMERLLKEQGDVYKKDESDEHVLMYAEFDSFIFIDYVWVSAKTRGKGIGHKLIQKLKEKGKPIILEVEPVDYDDTDTEKRLRFYQKEGFEHAKSIGYARRSLATNELNEMEILFWSPEHESEASIYEKMKEMYQKIHTYKDKELYGKSYQPVDEVLTLDEDRDMDNILNALKKPENA</sequence>
<feature type="domain" description="N-acetyltransferase" evidence="1">
    <location>
        <begin position="1"/>
        <end position="131"/>
    </location>
</feature>
<name>A0A0A2UQX7_9BACI</name>
<dbReference type="CDD" id="cd04301">
    <property type="entry name" value="NAT_SF"/>
    <property type="match status" value="1"/>
</dbReference>
<evidence type="ECO:0000259" key="1">
    <source>
        <dbReference type="PROSITE" id="PS51186"/>
    </source>
</evidence>
<keyword evidence="3" id="KW-1185">Reference proteome</keyword>
<accession>A0A0A2UQX7</accession>
<comment type="caution">
    <text evidence="2">The sequence shown here is derived from an EMBL/GenBank/DDBJ whole genome shotgun (WGS) entry which is preliminary data.</text>
</comment>
<dbReference type="EMBL" id="AVBG01000010">
    <property type="protein sequence ID" value="KGP90717.1"/>
    <property type="molecule type" value="Genomic_DNA"/>
</dbReference>
<gene>
    <name evidence="2" type="ORF">N780_03295</name>
</gene>
<dbReference type="OrthoDB" id="2425381at2"/>
<keyword evidence="2" id="KW-0808">Transferase</keyword>
<dbReference type="RefSeq" id="WP_036784898.1">
    <property type="nucleotide sequence ID" value="NZ_AVBG01000010.1"/>
</dbReference>
<dbReference type="Gene3D" id="3.40.630.30">
    <property type="match status" value="1"/>
</dbReference>
<reference evidence="2 3" key="1">
    <citation type="submission" date="2013-08" db="EMBL/GenBank/DDBJ databases">
        <title>Genome of Pontibacillus chungwhensis.</title>
        <authorList>
            <person name="Wang Q."/>
            <person name="Wang G."/>
        </authorList>
    </citation>
    <scope>NUCLEOTIDE SEQUENCE [LARGE SCALE GENOMIC DNA]</scope>
    <source>
        <strain evidence="2 3">BH030062</strain>
    </source>
</reference>
<dbReference type="PROSITE" id="PS51186">
    <property type="entry name" value="GNAT"/>
    <property type="match status" value="1"/>
</dbReference>
<dbReference type="SUPFAM" id="SSF55729">
    <property type="entry name" value="Acyl-CoA N-acyltransferases (Nat)"/>
    <property type="match status" value="1"/>
</dbReference>
<proteinExistence type="predicted"/>
<dbReference type="Pfam" id="PF13508">
    <property type="entry name" value="Acetyltransf_7"/>
    <property type="match status" value="1"/>
</dbReference>
<dbReference type="eggNOG" id="COG0456">
    <property type="taxonomic scope" value="Bacteria"/>
</dbReference>
<dbReference type="InterPro" id="IPR000182">
    <property type="entry name" value="GNAT_dom"/>
</dbReference>
<dbReference type="Proteomes" id="UP000030153">
    <property type="component" value="Unassembled WGS sequence"/>
</dbReference>
<dbReference type="InterPro" id="IPR016181">
    <property type="entry name" value="Acyl_CoA_acyltransferase"/>
</dbReference>
<organism evidence="2 3">
    <name type="scientific">Pontibacillus chungwhensis BH030062</name>
    <dbReference type="NCBI Taxonomy" id="1385513"/>
    <lineage>
        <taxon>Bacteria</taxon>
        <taxon>Bacillati</taxon>
        <taxon>Bacillota</taxon>
        <taxon>Bacilli</taxon>
        <taxon>Bacillales</taxon>
        <taxon>Bacillaceae</taxon>
        <taxon>Pontibacillus</taxon>
    </lineage>
</organism>
<evidence type="ECO:0000313" key="3">
    <source>
        <dbReference type="Proteomes" id="UP000030153"/>
    </source>
</evidence>
<evidence type="ECO:0000313" key="2">
    <source>
        <dbReference type="EMBL" id="KGP90717.1"/>
    </source>
</evidence>
<dbReference type="AlphaFoldDB" id="A0A0A2UQX7"/>
<dbReference type="GO" id="GO:0016747">
    <property type="term" value="F:acyltransferase activity, transferring groups other than amino-acyl groups"/>
    <property type="evidence" value="ECO:0007669"/>
    <property type="project" value="InterPro"/>
</dbReference>
<dbReference type="STRING" id="1385513.N780_03295"/>